<dbReference type="AlphaFoldDB" id="E4TK11"/>
<dbReference type="InterPro" id="IPR020845">
    <property type="entry name" value="AMP-binding_CS"/>
</dbReference>
<dbReference type="PANTHER" id="PTHR43272">
    <property type="entry name" value="LONG-CHAIN-FATTY-ACID--COA LIGASE"/>
    <property type="match status" value="1"/>
</dbReference>
<evidence type="ECO:0000313" key="5">
    <source>
        <dbReference type="EMBL" id="ADR18262.1"/>
    </source>
</evidence>
<keyword evidence="6" id="KW-1185">Reference proteome</keyword>
<dbReference type="SUPFAM" id="SSF56801">
    <property type="entry name" value="Acetyl-CoA synthetase-like"/>
    <property type="match status" value="1"/>
</dbReference>
<dbReference type="STRING" id="768670.Calni_0349"/>
<dbReference type="CDD" id="cd05907">
    <property type="entry name" value="VL_LC_FACS_like"/>
    <property type="match status" value="1"/>
</dbReference>
<protein>
    <submittedName>
        <fullName evidence="5">AMP-dependent synthetase and ligase</fullName>
    </submittedName>
</protein>
<dbReference type="Pfam" id="PF00501">
    <property type="entry name" value="AMP-binding"/>
    <property type="match status" value="1"/>
</dbReference>
<evidence type="ECO:0000313" key="6">
    <source>
        <dbReference type="Proteomes" id="UP000007039"/>
    </source>
</evidence>
<keyword evidence="3" id="KW-0443">Lipid metabolism</keyword>
<evidence type="ECO:0000256" key="1">
    <source>
        <dbReference type="ARBA" id="ARBA00022598"/>
    </source>
</evidence>
<dbReference type="EMBL" id="CP002347">
    <property type="protein sequence ID" value="ADR18262.1"/>
    <property type="molecule type" value="Genomic_DNA"/>
</dbReference>
<dbReference type="OrthoDB" id="9803968at2"/>
<dbReference type="InterPro" id="IPR042099">
    <property type="entry name" value="ANL_N_sf"/>
</dbReference>
<evidence type="ECO:0000256" key="2">
    <source>
        <dbReference type="ARBA" id="ARBA00022832"/>
    </source>
</evidence>
<dbReference type="GO" id="GO:0016020">
    <property type="term" value="C:membrane"/>
    <property type="evidence" value="ECO:0007669"/>
    <property type="project" value="TreeGrafter"/>
</dbReference>
<dbReference type="PROSITE" id="PS00455">
    <property type="entry name" value="AMP_BINDING"/>
    <property type="match status" value="1"/>
</dbReference>
<reference key="1">
    <citation type="submission" date="2010-11" db="EMBL/GenBank/DDBJ databases">
        <title>The complete genome of chromosome of Calditerrivibrio nitroreducens DSM 19672.</title>
        <authorList>
            <consortium name="US DOE Joint Genome Institute (JGI-PGF)"/>
            <person name="Lucas S."/>
            <person name="Copeland A."/>
            <person name="Lapidus A."/>
            <person name="Bruce D."/>
            <person name="Goodwin L."/>
            <person name="Pitluck S."/>
            <person name="Kyrpides N."/>
            <person name="Mavromatis K."/>
            <person name="Ivanova N."/>
            <person name="Mikhailova N."/>
            <person name="Zeytun A."/>
            <person name="Brettin T."/>
            <person name="Detter J.C."/>
            <person name="Tapia R."/>
            <person name="Han C."/>
            <person name="Land M."/>
            <person name="Hauser L."/>
            <person name="Markowitz V."/>
            <person name="Cheng J.-F."/>
            <person name="Hugenholtz P."/>
            <person name="Woyke T."/>
            <person name="Wu D."/>
            <person name="Spring S."/>
            <person name="Schroeder M."/>
            <person name="Brambilla E."/>
            <person name="Klenk H.-P."/>
            <person name="Eisen J.A."/>
        </authorList>
    </citation>
    <scope>NUCLEOTIDE SEQUENCE [LARGE SCALE GENOMIC DNA]</scope>
    <source>
        <strain>DSM 19672</strain>
    </source>
</reference>
<keyword evidence="1 5" id="KW-0436">Ligase</keyword>
<evidence type="ECO:0000259" key="4">
    <source>
        <dbReference type="Pfam" id="PF00501"/>
    </source>
</evidence>
<dbReference type="GO" id="GO:0004467">
    <property type="term" value="F:long-chain fatty acid-CoA ligase activity"/>
    <property type="evidence" value="ECO:0007669"/>
    <property type="project" value="TreeGrafter"/>
</dbReference>
<keyword evidence="2" id="KW-0276">Fatty acid metabolism</keyword>
<reference evidence="5 6" key="2">
    <citation type="journal article" date="2011" name="Stand. Genomic Sci.">
        <title>Complete genome sequence of Calditerrivibrio nitroreducens type strain (Yu37-1).</title>
        <authorList>
            <person name="Pitluck S."/>
            <person name="Sikorski J."/>
            <person name="Zeytun A."/>
            <person name="Lapidus A."/>
            <person name="Nolan M."/>
            <person name="Lucas S."/>
            <person name="Hammon N."/>
            <person name="Deshpande S."/>
            <person name="Cheng J.F."/>
            <person name="Tapia R."/>
            <person name="Han C."/>
            <person name="Goodwin L."/>
            <person name="Liolios K."/>
            <person name="Pagani I."/>
            <person name="Ivanova N."/>
            <person name="Mavromatis K."/>
            <person name="Pati A."/>
            <person name="Chen A."/>
            <person name="Palaniappan K."/>
            <person name="Hauser L."/>
            <person name="Chang Y.J."/>
            <person name="Jeffries C.D."/>
            <person name="Detter J.C."/>
            <person name="Brambilla E."/>
            <person name="Djao O.D."/>
            <person name="Rohde M."/>
            <person name="Spring S."/>
            <person name="Goker M."/>
            <person name="Woyke T."/>
            <person name="Bristow J."/>
            <person name="Eisen J.A."/>
            <person name="Markowitz V."/>
            <person name="Hugenholtz P."/>
            <person name="Kyrpides N.C."/>
            <person name="Klenk H.P."/>
            <person name="Land M."/>
        </authorList>
    </citation>
    <scope>NUCLEOTIDE SEQUENCE [LARGE SCALE GENOMIC DNA]</scope>
    <source>
        <strain evidence="6">DSM 19672 / NBRC 101217 / Yu37-1</strain>
    </source>
</reference>
<dbReference type="RefSeq" id="WP_013450478.1">
    <property type="nucleotide sequence ID" value="NC_014758.1"/>
</dbReference>
<accession>E4TK11</accession>
<dbReference type="Pfam" id="PF23562">
    <property type="entry name" value="AMP-binding_C_3"/>
    <property type="match status" value="1"/>
</dbReference>
<dbReference type="eggNOG" id="COG1022">
    <property type="taxonomic scope" value="Bacteria"/>
</dbReference>
<dbReference type="HOGENOM" id="CLU_000022_45_5_0"/>
<dbReference type="Gene3D" id="3.40.50.12780">
    <property type="entry name" value="N-terminal domain of ligase-like"/>
    <property type="match status" value="1"/>
</dbReference>
<dbReference type="KEGG" id="cni:Calni_0349"/>
<gene>
    <name evidence="5" type="ordered locus">Calni_0349</name>
</gene>
<dbReference type="InterPro" id="IPR000873">
    <property type="entry name" value="AMP-dep_synth/lig_dom"/>
</dbReference>
<evidence type="ECO:0000256" key="3">
    <source>
        <dbReference type="ARBA" id="ARBA00023098"/>
    </source>
</evidence>
<dbReference type="Proteomes" id="UP000007039">
    <property type="component" value="Chromosome"/>
</dbReference>
<name>E4TK11_CALNY</name>
<proteinExistence type="predicted"/>
<feature type="domain" description="AMP-dependent synthetase/ligase" evidence="4">
    <location>
        <begin position="16"/>
        <end position="430"/>
    </location>
</feature>
<dbReference type="PANTHER" id="PTHR43272:SF32">
    <property type="entry name" value="AMP-DEPENDENT SYNTHETASE_LIGASE DOMAIN-CONTAINING PROTEIN"/>
    <property type="match status" value="1"/>
</dbReference>
<organism evidence="5 6">
    <name type="scientific">Calditerrivibrio nitroreducens (strain DSM 19672 / NBRC 101217 / Yu37-1)</name>
    <dbReference type="NCBI Taxonomy" id="768670"/>
    <lineage>
        <taxon>Bacteria</taxon>
        <taxon>Pseudomonadati</taxon>
        <taxon>Deferribacterota</taxon>
        <taxon>Deferribacteres</taxon>
        <taxon>Deferribacterales</taxon>
        <taxon>Calditerrivibrionaceae</taxon>
    </lineage>
</organism>
<sequence length="606" mass="69760">MEKRYGYDTVVEMFKGTVEKYPDHLAFGYKKGDSFIHIPYKRYYELVLMMARGLKKIGVKKGDRVAILSENRPGWIITDMAIQICGAITVPIYPTNTPETIEYILNNSESKAVFISNKVQFDKIYSIRDKIPSVEYVFSFDRFMSDKALPVFTFLQISEISIPLNDEEKRSIESGISEVKPEDVATIIYTSGTTGFPKGVMLTHRNLMSEIFLGTKKIEIMTDKEVFLSFLPLSHVLERSVGYYIPVYNGCEIVFAENIDKVAQNILEVNPTMMISVPRLFEKIYSRIYENVHSMPSFKKSLFHKAIEFGRWYVHKKYEEKNVDTLSELKYKFYDKLIFSKIRERFGNRFKGFVSGGAPLDKNINEFFWAIGIPVYEGYGLTETSPGICINCPSHVRIGSVGTPFEETEFKIAEDGEILVRGPMVMKGYYKNEETTKEAFEGDWFKTGDIGEIRDGYIYIVDRKKELIVTSGGKNISPQHIENELKLDKYISQAYVHGDRKPYLVALLVPNMERLLEFAKEKGIDYLDISDLAKNPEVIKLYNERIAAINSKLAKYETIKKFAIITVEFTIEGGEITPTLKLRRKNIYNKYKDIIECLYENNGNCQ</sequence>